<geneLocation type="chloroplast" evidence="1"/>
<protein>
    <submittedName>
        <fullName evidence="1">Uncharacterized protein</fullName>
    </submittedName>
</protein>
<accession>A0A386B1V5</accession>
<reference evidence="1" key="1">
    <citation type="submission" date="2018-07" db="EMBL/GenBank/DDBJ databases">
        <authorList>
            <person name="Quirk P.G."/>
            <person name="Krulwich T.A."/>
        </authorList>
    </citation>
    <scope>NUCLEOTIDE SEQUENCE</scope>
</reference>
<keyword evidence="1" id="KW-0150">Chloroplast</keyword>
<organism evidence="1">
    <name type="scientific">Udotea flabellum</name>
    <dbReference type="NCBI Taxonomy" id="170437"/>
    <lineage>
        <taxon>Eukaryota</taxon>
        <taxon>Viridiplantae</taxon>
        <taxon>Chlorophyta</taxon>
        <taxon>core chlorophytes</taxon>
        <taxon>Ulvophyceae</taxon>
        <taxon>TCBD clade</taxon>
        <taxon>Bryopsidales</taxon>
        <taxon>Halimedineae</taxon>
        <taxon>Halimedaceae</taxon>
        <taxon>Udoteae</taxon>
        <taxon>Udotea</taxon>
    </lineage>
</organism>
<sequence length="100" mass="11390">MNKIIMKQKTLIFIFLEGMCFSQDGSLIGIKKNSKKILRRNSADGVGLAWGLIGEILDQLEFLIKEKRFLYGNTKIRNHIVSCLKKFTLLLYLSLPSAGR</sequence>
<proteinExistence type="predicted"/>
<dbReference type="EMBL" id="MH591112">
    <property type="protein sequence ID" value="AYC65689.1"/>
    <property type="molecule type" value="Genomic_DNA"/>
</dbReference>
<gene>
    <name evidence="1" type="primary">orf100</name>
</gene>
<dbReference type="AlphaFoldDB" id="A0A386B1V5"/>
<keyword evidence="1" id="KW-0934">Plastid</keyword>
<dbReference type="GeneID" id="38279638"/>
<evidence type="ECO:0000313" key="1">
    <source>
        <dbReference type="EMBL" id="AYC65689.1"/>
    </source>
</evidence>
<dbReference type="RefSeq" id="YP_009519660.1">
    <property type="nucleotide sequence ID" value="NC_039528.1"/>
</dbReference>
<name>A0A386B1V5_9CHLO</name>
<reference evidence="1" key="2">
    <citation type="journal article" date="2019" name="Mol. Phylogenet. Evol.">
        <title>Reassessment of the classification of bryopsidales (chlorophyta) based on chloroplast phylogenomic analyses.</title>
        <authorList>
            <person name="Cremen M.C."/>
            <person name="Leliaert F."/>
            <person name="West J."/>
            <person name="Lam D.W."/>
            <person name="Shimada S."/>
            <person name="Lopez-Bautista J.M."/>
            <person name="Verbruggen H."/>
        </authorList>
    </citation>
    <scope>NUCLEOTIDE SEQUENCE</scope>
</reference>